<sequence length="123" mass="14147">MVRWRLLNTDRIEVSPESREHAWKDLVIDALLDSPTDDTYRTSVSKANLYNFDYNRPLIYEVKNRTILVTSDFLEKCLNQPSGTLSPLNIMPIQVLLAFICAVVLTVVVACQFETTINDDVRR</sequence>
<dbReference type="Pfam" id="PF05341">
    <property type="entry name" value="PIF6"/>
    <property type="match status" value="1"/>
</dbReference>
<feature type="transmembrane region" description="Helical" evidence="1">
    <location>
        <begin position="90"/>
        <end position="113"/>
    </location>
</feature>
<dbReference type="InterPro" id="IPR008005">
    <property type="entry name" value="PIF6"/>
</dbReference>
<protein>
    <submittedName>
        <fullName evidence="2">Pif6</fullName>
    </submittedName>
</protein>
<evidence type="ECO:0000313" key="2">
    <source>
        <dbReference type="EMBL" id="AIE47866.1"/>
    </source>
</evidence>
<keyword evidence="1" id="KW-0812">Transmembrane</keyword>
<evidence type="ECO:0000313" key="3">
    <source>
        <dbReference type="Proteomes" id="UP000203240"/>
    </source>
</evidence>
<keyword evidence="1" id="KW-1133">Transmembrane helix</keyword>
<keyword evidence="1" id="KW-0472">Membrane</keyword>
<keyword evidence="3" id="KW-1185">Reference proteome</keyword>
<dbReference type="GeneID" id="20003974"/>
<evidence type="ECO:0000256" key="1">
    <source>
        <dbReference type="SAM" id="Phobius"/>
    </source>
</evidence>
<dbReference type="OrthoDB" id="18095at10239"/>
<dbReference type="Proteomes" id="UP000203240">
    <property type="component" value="Segment"/>
</dbReference>
<reference evidence="2 3" key="1">
    <citation type="journal article" date="2015" name="Genome Announc.">
        <title>A Distinct Group II Alphabaculovirus Isolated from a Peridroma Species.</title>
        <authorList>
            <person name="Rohrmann G.F."/>
            <person name="Erlandson M.A."/>
            <person name="Theilmann D.A."/>
        </authorList>
    </citation>
    <scope>NUCLEOTIDE SEQUENCE [LARGE SCALE GENOMIC DNA]</scope>
    <source>
        <strain evidence="2">GR_167</strain>
    </source>
</reference>
<dbReference type="EMBL" id="KM009991">
    <property type="protein sequence ID" value="AIE47866.1"/>
    <property type="molecule type" value="Genomic_DNA"/>
</dbReference>
<organism evidence="2 3">
    <name type="scientific">Peridroma alphabaculovirus</name>
    <dbReference type="NCBI Taxonomy" id="1346829"/>
    <lineage>
        <taxon>Viruses</taxon>
        <taxon>Viruses incertae sedis</taxon>
        <taxon>Naldaviricetes</taxon>
        <taxon>Lefavirales</taxon>
        <taxon>Baculoviridae</taxon>
        <taxon>Alphabaculovirus</taxon>
    </lineage>
</organism>
<proteinExistence type="predicted"/>
<name>A0A068LMZ0_9ABAC</name>
<accession>A0A068LMZ0</accession>
<dbReference type="RefSeq" id="YP_009049887.1">
    <property type="nucleotide sequence ID" value="NC_024625.1"/>
</dbReference>
<gene>
    <name evidence="2" type="ORF">pesp061</name>
</gene>